<accession>A0A0C4WGS5</accession>
<gene>
    <name evidence="1" type="ORF">Achr_8350</name>
</gene>
<reference evidence="1 2" key="1">
    <citation type="journal article" date="2015" name="PLoS ONE">
        <title>Azotobacter Genomes: The Genome of Azotobacter chroococcum NCIMB 8003 (ATCC 4412).</title>
        <authorList>
            <person name="Robson R.L."/>
            <person name="Jones R."/>
            <person name="Robson R.M."/>
            <person name="Schwartz A."/>
            <person name="Richardson T.H."/>
        </authorList>
    </citation>
    <scope>NUCLEOTIDE SEQUENCE [LARGE SCALE GENOMIC DNA]</scope>
    <source>
        <strain evidence="1 2">NCIMB 8003</strain>
    </source>
</reference>
<dbReference type="KEGG" id="acx:Achr_8350"/>
<protein>
    <submittedName>
        <fullName evidence="1">Uncharacterized protein</fullName>
    </submittedName>
</protein>
<evidence type="ECO:0000313" key="2">
    <source>
        <dbReference type="Proteomes" id="UP000068210"/>
    </source>
</evidence>
<dbReference type="RefSeq" id="WP_039802134.1">
    <property type="nucleotide sequence ID" value="NZ_CP010415.1"/>
</dbReference>
<proteinExistence type="predicted"/>
<dbReference type="Proteomes" id="UP000068210">
    <property type="component" value="Chromosome"/>
</dbReference>
<dbReference type="EMBL" id="CP010415">
    <property type="protein sequence ID" value="AJE20323.1"/>
    <property type="molecule type" value="Genomic_DNA"/>
</dbReference>
<evidence type="ECO:0000313" key="1">
    <source>
        <dbReference type="EMBL" id="AJE20323.1"/>
    </source>
</evidence>
<name>A0A0C4WGS5_9GAMM</name>
<organism evidence="1 2">
    <name type="scientific">Azotobacter chroococcum NCIMB 8003</name>
    <dbReference type="NCBI Taxonomy" id="1328314"/>
    <lineage>
        <taxon>Bacteria</taxon>
        <taxon>Pseudomonadati</taxon>
        <taxon>Pseudomonadota</taxon>
        <taxon>Gammaproteobacteria</taxon>
        <taxon>Pseudomonadales</taxon>
        <taxon>Pseudomonadaceae</taxon>
        <taxon>Azotobacter</taxon>
    </lineage>
</organism>
<sequence>MSIIQRDYLPERKEPAFPRDLAALIAAKAQALAAQFEERAISQMVFDARRRLRDGMDASEIARQLGL</sequence>
<dbReference type="AlphaFoldDB" id="A0A0C4WGS5"/>
<dbReference type="HOGENOM" id="CLU_205021_0_0_6"/>
<keyword evidence="2" id="KW-1185">Reference proteome</keyword>